<dbReference type="PaxDb" id="65489-OBART01G10400.1"/>
<evidence type="ECO:0000313" key="2">
    <source>
        <dbReference type="Proteomes" id="UP000026960"/>
    </source>
</evidence>
<organism evidence="1">
    <name type="scientific">Oryza barthii</name>
    <dbReference type="NCBI Taxonomy" id="65489"/>
    <lineage>
        <taxon>Eukaryota</taxon>
        <taxon>Viridiplantae</taxon>
        <taxon>Streptophyta</taxon>
        <taxon>Embryophyta</taxon>
        <taxon>Tracheophyta</taxon>
        <taxon>Spermatophyta</taxon>
        <taxon>Magnoliopsida</taxon>
        <taxon>Liliopsida</taxon>
        <taxon>Poales</taxon>
        <taxon>Poaceae</taxon>
        <taxon>BOP clade</taxon>
        <taxon>Oryzoideae</taxon>
        <taxon>Oryzeae</taxon>
        <taxon>Oryzinae</taxon>
        <taxon>Oryza</taxon>
    </lineage>
</organism>
<reference evidence="1" key="2">
    <citation type="submission" date="2015-03" db="UniProtKB">
        <authorList>
            <consortium name="EnsemblPlants"/>
        </authorList>
    </citation>
    <scope>IDENTIFICATION</scope>
</reference>
<accession>A0A0D3EM37</accession>
<name>A0A0D3EM37_9ORYZ</name>
<reference evidence="1" key="1">
    <citation type="journal article" date="2009" name="Rice">
        <title>De Novo Next Generation Sequencing of Plant Genomes.</title>
        <authorList>
            <person name="Rounsley S."/>
            <person name="Marri P.R."/>
            <person name="Yu Y."/>
            <person name="He R."/>
            <person name="Sisneros N."/>
            <person name="Goicoechea J.L."/>
            <person name="Lee S.J."/>
            <person name="Angelova A."/>
            <person name="Kudrna D."/>
            <person name="Luo M."/>
            <person name="Affourtit J."/>
            <person name="Desany B."/>
            <person name="Knight J."/>
            <person name="Niazi F."/>
            <person name="Egholm M."/>
            <person name="Wing R.A."/>
        </authorList>
    </citation>
    <scope>NUCLEOTIDE SEQUENCE [LARGE SCALE GENOMIC DNA]</scope>
    <source>
        <strain evidence="1">cv. IRGC 105608</strain>
    </source>
</reference>
<protein>
    <submittedName>
        <fullName evidence="1">Uncharacterized protein</fullName>
    </submittedName>
</protein>
<keyword evidence="2" id="KW-1185">Reference proteome</keyword>
<dbReference type="Proteomes" id="UP000026960">
    <property type="component" value="Chromosome 1"/>
</dbReference>
<proteinExistence type="predicted"/>
<evidence type="ECO:0000313" key="1">
    <source>
        <dbReference type="EnsemblPlants" id="OBART01G10400.1"/>
    </source>
</evidence>
<dbReference type="Gramene" id="OBART01G10400.1">
    <property type="protein sequence ID" value="OBART01G10400.1"/>
    <property type="gene ID" value="OBART01G10400"/>
</dbReference>
<dbReference type="AlphaFoldDB" id="A0A0D3EM37"/>
<sequence>MAVCNRQGVWLLDPFVSVDLHGGPLCAGSHDAALIPFPSSYAPVVKTHATKLGNQGFQKMHSKWLQRKY</sequence>
<dbReference type="EnsemblPlants" id="OBART01G10400.1">
    <property type="protein sequence ID" value="OBART01G10400.1"/>
    <property type="gene ID" value="OBART01G10400"/>
</dbReference>
<dbReference type="HOGENOM" id="CLU_2779824_0_0_1"/>